<dbReference type="InterPro" id="IPR017850">
    <property type="entry name" value="Alkaline_phosphatase_core_sf"/>
</dbReference>
<dbReference type="GO" id="GO:0046872">
    <property type="term" value="F:metal ion binding"/>
    <property type="evidence" value="ECO:0007669"/>
    <property type="project" value="UniProtKB-KW"/>
</dbReference>
<dbReference type="InterPro" id="IPR047115">
    <property type="entry name" value="ARSB"/>
</dbReference>
<evidence type="ECO:0000256" key="1">
    <source>
        <dbReference type="ARBA" id="ARBA00001913"/>
    </source>
</evidence>
<evidence type="ECO:0000313" key="8">
    <source>
        <dbReference type="Proteomes" id="UP001497497"/>
    </source>
</evidence>
<sequence length="117" mass="13404">MRYQSFATGKDFRFNDTAWLGADGIYSTHAYTTRAIDIINRHDPDVPLFLFLSFQAPHTPITAPLRYTENFKNVHFPTRRIYLGMVNALDEAVGNITNVLFKKGMNKNMLLVFTSDV</sequence>
<comment type="similarity">
    <text evidence="2">Belongs to the sulfatase family.</text>
</comment>
<dbReference type="Proteomes" id="UP001497497">
    <property type="component" value="Unassembled WGS sequence"/>
</dbReference>
<proteinExistence type="inferred from homology"/>
<evidence type="ECO:0000256" key="2">
    <source>
        <dbReference type="ARBA" id="ARBA00008779"/>
    </source>
</evidence>
<gene>
    <name evidence="7" type="ORF">GSLYS_00022039001</name>
</gene>
<organism evidence="7 8">
    <name type="scientific">Lymnaea stagnalis</name>
    <name type="common">Great pond snail</name>
    <name type="synonym">Helix stagnalis</name>
    <dbReference type="NCBI Taxonomy" id="6523"/>
    <lineage>
        <taxon>Eukaryota</taxon>
        <taxon>Metazoa</taxon>
        <taxon>Spiralia</taxon>
        <taxon>Lophotrochozoa</taxon>
        <taxon>Mollusca</taxon>
        <taxon>Gastropoda</taxon>
        <taxon>Heterobranchia</taxon>
        <taxon>Euthyneura</taxon>
        <taxon>Panpulmonata</taxon>
        <taxon>Hygrophila</taxon>
        <taxon>Lymnaeoidea</taxon>
        <taxon>Lymnaeidae</taxon>
        <taxon>Lymnaea</taxon>
    </lineage>
</organism>
<name>A0AAV2ISG3_LYMST</name>
<evidence type="ECO:0000256" key="4">
    <source>
        <dbReference type="ARBA" id="ARBA00022837"/>
    </source>
</evidence>
<dbReference type="Gene3D" id="3.40.720.10">
    <property type="entry name" value="Alkaline Phosphatase, subunit A"/>
    <property type="match status" value="1"/>
</dbReference>
<keyword evidence="4" id="KW-0106">Calcium</keyword>
<comment type="cofactor">
    <cofactor evidence="1">
        <name>Ca(2+)</name>
        <dbReference type="ChEBI" id="CHEBI:29108"/>
    </cofactor>
</comment>
<accession>A0AAV2ISG3</accession>
<keyword evidence="3" id="KW-0479">Metal-binding</keyword>
<reference evidence="7 8" key="1">
    <citation type="submission" date="2024-04" db="EMBL/GenBank/DDBJ databases">
        <authorList>
            <consortium name="Genoscope - CEA"/>
            <person name="William W."/>
        </authorList>
    </citation>
    <scope>NUCLEOTIDE SEQUENCE [LARGE SCALE GENOMIC DNA]</scope>
</reference>
<protein>
    <recommendedName>
        <fullName evidence="6">Sulfatase N-terminal domain-containing protein</fullName>
    </recommendedName>
</protein>
<evidence type="ECO:0000313" key="7">
    <source>
        <dbReference type="EMBL" id="CAL1548722.1"/>
    </source>
</evidence>
<evidence type="ECO:0000256" key="3">
    <source>
        <dbReference type="ARBA" id="ARBA00022723"/>
    </source>
</evidence>
<comment type="caution">
    <text evidence="7">The sequence shown here is derived from an EMBL/GenBank/DDBJ whole genome shotgun (WGS) entry which is preliminary data.</text>
</comment>
<dbReference type="PANTHER" id="PTHR10342:SF274">
    <property type="entry name" value="ARYLSULFATASE B"/>
    <property type="match status" value="1"/>
</dbReference>
<dbReference type="SUPFAM" id="SSF53649">
    <property type="entry name" value="Alkaline phosphatase-like"/>
    <property type="match status" value="1"/>
</dbReference>
<keyword evidence="5" id="KW-0325">Glycoprotein</keyword>
<dbReference type="Pfam" id="PF00884">
    <property type="entry name" value="Sulfatase"/>
    <property type="match status" value="1"/>
</dbReference>
<keyword evidence="8" id="KW-1185">Reference proteome</keyword>
<dbReference type="InterPro" id="IPR000917">
    <property type="entry name" value="Sulfatase_N"/>
</dbReference>
<dbReference type="GO" id="GO:0008484">
    <property type="term" value="F:sulfuric ester hydrolase activity"/>
    <property type="evidence" value="ECO:0007669"/>
    <property type="project" value="InterPro"/>
</dbReference>
<evidence type="ECO:0000259" key="6">
    <source>
        <dbReference type="Pfam" id="PF00884"/>
    </source>
</evidence>
<evidence type="ECO:0000256" key="5">
    <source>
        <dbReference type="ARBA" id="ARBA00023180"/>
    </source>
</evidence>
<dbReference type="PANTHER" id="PTHR10342">
    <property type="entry name" value="ARYLSULFATASE"/>
    <property type="match status" value="1"/>
</dbReference>
<dbReference type="EMBL" id="CAXITT010001599">
    <property type="protein sequence ID" value="CAL1548722.1"/>
    <property type="molecule type" value="Genomic_DNA"/>
</dbReference>
<feature type="domain" description="Sulfatase N-terminal" evidence="6">
    <location>
        <begin position="24"/>
        <end position="116"/>
    </location>
</feature>
<dbReference type="AlphaFoldDB" id="A0AAV2ISG3"/>